<sequence length="57" mass="6856">MKELTERLEMLLNRKPSKWASLSMKTFSQDIQLMQSTIREQRQEMEKLQQQLEVAES</sequence>
<organism evidence="1 2">
    <name type="scientific">Ectobacillus funiculus</name>
    <dbReference type="NCBI Taxonomy" id="137993"/>
    <lineage>
        <taxon>Bacteria</taxon>
        <taxon>Bacillati</taxon>
        <taxon>Bacillota</taxon>
        <taxon>Bacilli</taxon>
        <taxon>Bacillales</taxon>
        <taxon>Bacillaceae</taxon>
        <taxon>Ectobacillus</taxon>
    </lineage>
</organism>
<name>A0ABV5WG44_9BACI</name>
<protein>
    <submittedName>
        <fullName evidence="1">Uncharacterized protein</fullName>
    </submittedName>
</protein>
<dbReference type="EMBL" id="JBHMAF010000075">
    <property type="protein sequence ID" value="MFB9759588.1"/>
    <property type="molecule type" value="Genomic_DNA"/>
</dbReference>
<reference evidence="1 2" key="1">
    <citation type="submission" date="2024-09" db="EMBL/GenBank/DDBJ databases">
        <authorList>
            <person name="Sun Q."/>
            <person name="Mori K."/>
        </authorList>
    </citation>
    <scope>NUCLEOTIDE SEQUENCE [LARGE SCALE GENOMIC DNA]</scope>
    <source>
        <strain evidence="1 2">JCM 11201</strain>
    </source>
</reference>
<keyword evidence="2" id="KW-1185">Reference proteome</keyword>
<evidence type="ECO:0000313" key="1">
    <source>
        <dbReference type="EMBL" id="MFB9759588.1"/>
    </source>
</evidence>
<evidence type="ECO:0000313" key="2">
    <source>
        <dbReference type="Proteomes" id="UP001589609"/>
    </source>
</evidence>
<gene>
    <name evidence="1" type="ORF">ACFFMS_14275</name>
</gene>
<dbReference type="Proteomes" id="UP001589609">
    <property type="component" value="Unassembled WGS sequence"/>
</dbReference>
<comment type="caution">
    <text evidence="1">The sequence shown here is derived from an EMBL/GenBank/DDBJ whole genome shotgun (WGS) entry which is preliminary data.</text>
</comment>
<accession>A0ABV5WG44</accession>
<proteinExistence type="predicted"/>